<gene>
    <name evidence="2" type="ORF">D3Z39_16030</name>
</gene>
<accession>A0A845RN73</accession>
<sequence length="462" mass="52431">MERSLLDSLTEADIKEIIDENEGHTKYARLGRYYEGDHDILRHTKKDSTAPNNRLVNNMAKYITDTATGYFIGKPVVYSSQNGAYLAALQDIFDYNDEQDENMELARSASINGDCFEMLYLDEDAQIRFTRVPPDGCIYICETGDNTPMAAIRIVYSRDKDRNTIKKVEFWTAQDCWYFRSMNGGALELLDIREHYWGDVPFVEYINNEERLGDFEGVITLIDAYNRVESNTANFFQYNDEALLKVLKMGAVTSQDIRDMKEKGAIILEDGGDIQWLVKEVGDAALENYKKRLREDMHIFSAVPNLTDANFGGNLSGVAVSYKLWGLEQICAIKERKFKRGLQRRIELITHILNIQGGKYDYREIGIQFRRNKPQNLPEIAQIITMLSGELSRETRLQMLPTIDNVQDELQKLEDEKQREVSGFGQYDALARALEQAKAQPAGAGAVPDDEAGTDPGDGEGA</sequence>
<dbReference type="NCBIfam" id="TIGR01538">
    <property type="entry name" value="portal_SPP1"/>
    <property type="match status" value="1"/>
</dbReference>
<reference evidence="2 3" key="1">
    <citation type="submission" date="2018-08" db="EMBL/GenBank/DDBJ databases">
        <title>Murine metabolic-syndrome-specific gut microbial biobank.</title>
        <authorList>
            <person name="Liu C."/>
        </authorList>
    </citation>
    <scope>NUCLEOTIDE SEQUENCE [LARGE SCALE GENOMIC DNA]</scope>
    <source>
        <strain evidence="2 3">X69</strain>
    </source>
</reference>
<dbReference type="OrthoDB" id="1697867at2"/>
<proteinExistence type="predicted"/>
<dbReference type="Proteomes" id="UP000446348">
    <property type="component" value="Unassembled WGS sequence"/>
</dbReference>
<feature type="region of interest" description="Disordered" evidence="1">
    <location>
        <begin position="435"/>
        <end position="462"/>
    </location>
</feature>
<feature type="compositionally biased region" description="Acidic residues" evidence="1">
    <location>
        <begin position="448"/>
        <end position="462"/>
    </location>
</feature>
<dbReference type="InterPro" id="IPR021145">
    <property type="entry name" value="Portal_protein_SPP1_Gp6-like"/>
</dbReference>
<dbReference type="EMBL" id="QXWZ01000046">
    <property type="protein sequence ID" value="NBI80338.1"/>
    <property type="molecule type" value="Genomic_DNA"/>
</dbReference>
<protein>
    <submittedName>
        <fullName evidence="2">Phage portal protein</fullName>
    </submittedName>
</protein>
<dbReference type="Pfam" id="PF05133">
    <property type="entry name" value="SPP1_portal"/>
    <property type="match status" value="1"/>
</dbReference>
<organism evidence="2 3">
    <name type="scientific">Anaerotruncus colihominis</name>
    <dbReference type="NCBI Taxonomy" id="169435"/>
    <lineage>
        <taxon>Bacteria</taxon>
        <taxon>Bacillati</taxon>
        <taxon>Bacillota</taxon>
        <taxon>Clostridia</taxon>
        <taxon>Eubacteriales</taxon>
        <taxon>Oscillospiraceae</taxon>
        <taxon>Anaerotruncus</taxon>
    </lineage>
</organism>
<comment type="caution">
    <text evidence="2">The sequence shown here is derived from an EMBL/GenBank/DDBJ whole genome shotgun (WGS) entry which is preliminary data.</text>
</comment>
<evidence type="ECO:0000256" key="1">
    <source>
        <dbReference type="SAM" id="MobiDB-lite"/>
    </source>
</evidence>
<dbReference type="AlphaFoldDB" id="A0A845RN73"/>
<dbReference type="InterPro" id="IPR006428">
    <property type="entry name" value="Portal_SPP1-type"/>
</dbReference>
<evidence type="ECO:0000313" key="3">
    <source>
        <dbReference type="Proteomes" id="UP000446348"/>
    </source>
</evidence>
<name>A0A845RN73_9FIRM</name>
<evidence type="ECO:0000313" key="2">
    <source>
        <dbReference type="EMBL" id="NBI80338.1"/>
    </source>
</evidence>